<protein>
    <recommendedName>
        <fullName evidence="6">Pectin acetylesterase</fullName>
        <ecNumber evidence="6">3.1.1.-</ecNumber>
    </recommendedName>
</protein>
<dbReference type="GO" id="GO:0009505">
    <property type="term" value="C:plant-type cell wall"/>
    <property type="evidence" value="ECO:0007669"/>
    <property type="project" value="TreeGrafter"/>
</dbReference>
<accession>A0A8X8YX24</accession>
<keyword evidence="6" id="KW-0378">Hydrolase</keyword>
<dbReference type="Pfam" id="PF03283">
    <property type="entry name" value="PAE"/>
    <property type="match status" value="1"/>
</dbReference>
<dbReference type="AlphaFoldDB" id="A0A8X8YX24"/>
<dbReference type="GO" id="GO:0071555">
    <property type="term" value="P:cell wall organization"/>
    <property type="evidence" value="ECO:0007669"/>
    <property type="project" value="UniProtKB-KW"/>
</dbReference>
<dbReference type="GO" id="GO:0052793">
    <property type="term" value="F:pectin acetylesterase activity"/>
    <property type="evidence" value="ECO:0007669"/>
    <property type="project" value="TreeGrafter"/>
</dbReference>
<comment type="function">
    <text evidence="1 6">Hydrolyzes acetyl esters in homogalacturonan regions of pectin. In type I primary cell wall, galacturonic acid residues of pectin can be acetylated at the O-2 and O-3 positions. Decreasing the degree of acetylation of pectin gels in vitro alters their physical properties.</text>
</comment>
<keyword evidence="8" id="KW-1185">Reference proteome</keyword>
<evidence type="ECO:0000256" key="3">
    <source>
        <dbReference type="ARBA" id="ARBA00005784"/>
    </source>
</evidence>
<dbReference type="InterPro" id="IPR004963">
    <property type="entry name" value="PAE/NOTUM"/>
</dbReference>
<comment type="subcellular location">
    <subcellularLocation>
        <location evidence="2 6">Secreted</location>
        <location evidence="2 6">Cell wall</location>
    </subcellularLocation>
</comment>
<evidence type="ECO:0000256" key="2">
    <source>
        <dbReference type="ARBA" id="ARBA00004191"/>
    </source>
</evidence>
<comment type="similarity">
    <text evidence="3 6">Belongs to the pectinacetylesterase family.</text>
</comment>
<dbReference type="EC" id="3.1.1.-" evidence="6"/>
<dbReference type="PANTHER" id="PTHR21562:SF65">
    <property type="entry name" value="PECTIN ACETYLESTERASE"/>
    <property type="match status" value="1"/>
</dbReference>
<evidence type="ECO:0000256" key="4">
    <source>
        <dbReference type="ARBA" id="ARBA00022512"/>
    </source>
</evidence>
<dbReference type="PANTHER" id="PTHR21562">
    <property type="entry name" value="NOTUM-RELATED"/>
    <property type="match status" value="1"/>
</dbReference>
<comment type="caution">
    <text evidence="7">The sequence shown here is derived from an EMBL/GenBank/DDBJ whole genome shotgun (WGS) entry which is preliminary data.</text>
</comment>
<name>A0A8X8YX24_SALSN</name>
<keyword evidence="5 6" id="KW-0961">Cell wall biogenesis/degradation</keyword>
<dbReference type="EMBL" id="PNBA02000076">
    <property type="protein sequence ID" value="KAG6384522.1"/>
    <property type="molecule type" value="Genomic_DNA"/>
</dbReference>
<organism evidence="7">
    <name type="scientific">Salvia splendens</name>
    <name type="common">Scarlet sage</name>
    <dbReference type="NCBI Taxonomy" id="180675"/>
    <lineage>
        <taxon>Eukaryota</taxon>
        <taxon>Viridiplantae</taxon>
        <taxon>Streptophyta</taxon>
        <taxon>Embryophyta</taxon>
        <taxon>Tracheophyta</taxon>
        <taxon>Spermatophyta</taxon>
        <taxon>Magnoliopsida</taxon>
        <taxon>eudicotyledons</taxon>
        <taxon>Gunneridae</taxon>
        <taxon>Pentapetalae</taxon>
        <taxon>asterids</taxon>
        <taxon>lamiids</taxon>
        <taxon>Lamiales</taxon>
        <taxon>Lamiaceae</taxon>
        <taxon>Nepetoideae</taxon>
        <taxon>Mentheae</taxon>
        <taxon>Salviinae</taxon>
        <taxon>Salvia</taxon>
        <taxon>Salvia subgen. Calosphace</taxon>
        <taxon>core Calosphace</taxon>
    </lineage>
</organism>
<reference evidence="7" key="1">
    <citation type="submission" date="2018-01" db="EMBL/GenBank/DDBJ databases">
        <authorList>
            <person name="Mao J.F."/>
        </authorList>
    </citation>
    <scope>NUCLEOTIDE SEQUENCE</scope>
    <source>
        <strain evidence="7">Huo1</strain>
        <tissue evidence="7">Leaf</tissue>
    </source>
</reference>
<feature type="chain" id="PRO_5036517306" description="Pectin acetylesterase" evidence="6">
    <location>
        <begin position="29"/>
        <end position="125"/>
    </location>
</feature>
<sequence>MERGIITMAGWLSLFIWSVLVMNAQVDGDQLIDITFLKSAIPKGADFYNWHKVYIYYCDGSSFMSDIKHVDPRTKVTYRGARIFKVVMEELLSKGMGNAKNAIKGLLGDHYREKYYADIIRKHTI</sequence>
<evidence type="ECO:0000313" key="7">
    <source>
        <dbReference type="EMBL" id="KAG6384522.1"/>
    </source>
</evidence>
<keyword evidence="6" id="KW-0732">Signal</keyword>
<keyword evidence="4 6" id="KW-0134">Cell wall</keyword>
<evidence type="ECO:0000256" key="6">
    <source>
        <dbReference type="RuleBase" id="RU363114"/>
    </source>
</evidence>
<gene>
    <name evidence="7" type="ORF">SASPL_155656</name>
</gene>
<evidence type="ECO:0000256" key="1">
    <source>
        <dbReference type="ARBA" id="ARBA00003534"/>
    </source>
</evidence>
<feature type="signal peptide" evidence="6">
    <location>
        <begin position="1"/>
        <end position="28"/>
    </location>
</feature>
<dbReference type="Proteomes" id="UP000298416">
    <property type="component" value="Unassembled WGS sequence"/>
</dbReference>
<keyword evidence="6" id="KW-0964">Secreted</keyword>
<evidence type="ECO:0000256" key="5">
    <source>
        <dbReference type="ARBA" id="ARBA00023316"/>
    </source>
</evidence>
<reference evidence="7" key="2">
    <citation type="submission" date="2020-08" db="EMBL/GenBank/DDBJ databases">
        <title>Plant Genome Project.</title>
        <authorList>
            <person name="Zhang R.-G."/>
        </authorList>
    </citation>
    <scope>NUCLEOTIDE SEQUENCE</scope>
    <source>
        <strain evidence="7">Huo1</strain>
        <tissue evidence="7">Leaf</tissue>
    </source>
</reference>
<evidence type="ECO:0000313" key="8">
    <source>
        <dbReference type="Proteomes" id="UP000298416"/>
    </source>
</evidence>
<proteinExistence type="inferred from homology"/>